<dbReference type="Proteomes" id="UP000334019">
    <property type="component" value="Chromosome"/>
</dbReference>
<name>A0A5Q2RKP7_9ACTN</name>
<evidence type="ECO:0008006" key="4">
    <source>
        <dbReference type="Google" id="ProtNLM"/>
    </source>
</evidence>
<organism evidence="2 3">
    <name type="scientific">Actinomarinicola tropica</name>
    <dbReference type="NCBI Taxonomy" id="2789776"/>
    <lineage>
        <taxon>Bacteria</taxon>
        <taxon>Bacillati</taxon>
        <taxon>Actinomycetota</taxon>
        <taxon>Acidimicrobiia</taxon>
        <taxon>Acidimicrobiales</taxon>
        <taxon>Iamiaceae</taxon>
        <taxon>Actinomarinicola</taxon>
    </lineage>
</organism>
<accession>A0A5Q2RKP7</accession>
<protein>
    <recommendedName>
        <fullName evidence="4">Sensor domain-containing protein</fullName>
    </recommendedName>
</protein>
<dbReference type="RefSeq" id="WP_153760507.1">
    <property type="nucleotide sequence ID" value="NZ_CP045851.1"/>
</dbReference>
<sequence>MSAGRQSSRPYVARIVALVVAASLLSVGCGDGEEGAVADLSSLVTTTTGVPATTTTQAAPSSTTTVPPRPLSADDLRTVLLRPEDLPDHFVAGEQIEGDTAFVTDPADCGEALAAGEPADVSLGTTYVDPNVYLAYESYADHTPGRVDDLAPLRAALRGPCSEPFTTDLSGIPSVQRFDLLPDPDLGDDAVAARLEVEFVQEGHAVVGEAFVVTFQRDDVLVQVQAVTGDAPSAGLAAADLDLEDVLRVARRIEDRLAALQDGRGA</sequence>
<evidence type="ECO:0000256" key="1">
    <source>
        <dbReference type="SAM" id="MobiDB-lite"/>
    </source>
</evidence>
<dbReference type="AlphaFoldDB" id="A0A5Q2RKP7"/>
<keyword evidence="3" id="KW-1185">Reference proteome</keyword>
<feature type="region of interest" description="Disordered" evidence="1">
    <location>
        <begin position="51"/>
        <end position="71"/>
    </location>
</feature>
<evidence type="ECO:0000313" key="3">
    <source>
        <dbReference type="Proteomes" id="UP000334019"/>
    </source>
</evidence>
<proteinExistence type="predicted"/>
<feature type="compositionally biased region" description="Low complexity" evidence="1">
    <location>
        <begin position="51"/>
        <end position="66"/>
    </location>
</feature>
<gene>
    <name evidence="2" type="ORF">GH723_15570</name>
</gene>
<evidence type="ECO:0000313" key="2">
    <source>
        <dbReference type="EMBL" id="QGG96403.1"/>
    </source>
</evidence>
<reference evidence="2 3" key="1">
    <citation type="submission" date="2019-11" db="EMBL/GenBank/DDBJ databases">
        <authorList>
            <person name="He Y."/>
        </authorList>
    </citation>
    <scope>NUCLEOTIDE SEQUENCE [LARGE SCALE GENOMIC DNA]</scope>
    <source>
        <strain evidence="2 3">SCSIO 58843</strain>
    </source>
</reference>
<dbReference type="EMBL" id="CP045851">
    <property type="protein sequence ID" value="QGG96403.1"/>
    <property type="molecule type" value="Genomic_DNA"/>
</dbReference>
<dbReference type="KEGG" id="atq:GH723_15570"/>
<dbReference type="PROSITE" id="PS51257">
    <property type="entry name" value="PROKAR_LIPOPROTEIN"/>
    <property type="match status" value="1"/>
</dbReference>